<feature type="compositionally biased region" description="Acidic residues" evidence="1">
    <location>
        <begin position="67"/>
        <end position="80"/>
    </location>
</feature>
<sequence>MYKECKVLPLGAPEERSALTPTLKAIKHRVVIECEEEIVENKKIPSLSDDEDCDNEEIVEERVTEDTSVEENSVEENDDPSSDLFSFMFCSAMHCTPPGGESGDHETQLDDFDDLPGITTFDDAMQPAGPRLLSWLDEVSPRQTRQQTKQQIITEQVTPISFQQATRGGGISSPSSTYGEIMHLSPQMSKQTSLSIWLAQRGLQSVEGKLAQLGITRLADLAYLTEDELSSLNLDPEKKLCFHLHLAT</sequence>
<dbReference type="EMBL" id="HBIJ01022923">
    <property type="protein sequence ID" value="CAE0374233.1"/>
    <property type="molecule type" value="Transcribed_RNA"/>
</dbReference>
<dbReference type="AlphaFoldDB" id="A0A7S3NR98"/>
<feature type="region of interest" description="Disordered" evidence="1">
    <location>
        <begin position="61"/>
        <end position="80"/>
    </location>
</feature>
<proteinExistence type="predicted"/>
<protein>
    <recommendedName>
        <fullName evidence="3">SAM domain-containing protein</fullName>
    </recommendedName>
</protein>
<gene>
    <name evidence="2" type="ORF">ALAG00032_LOCUS15036</name>
</gene>
<accession>A0A7S3NR98</accession>
<evidence type="ECO:0000256" key="1">
    <source>
        <dbReference type="SAM" id="MobiDB-lite"/>
    </source>
</evidence>
<reference evidence="2" key="1">
    <citation type="submission" date="2021-01" db="EMBL/GenBank/DDBJ databases">
        <authorList>
            <person name="Corre E."/>
            <person name="Pelletier E."/>
            <person name="Niang G."/>
            <person name="Scheremetjew M."/>
            <person name="Finn R."/>
            <person name="Kale V."/>
            <person name="Holt S."/>
            <person name="Cochrane G."/>
            <person name="Meng A."/>
            <person name="Brown T."/>
            <person name="Cohen L."/>
        </authorList>
    </citation>
    <scope>NUCLEOTIDE SEQUENCE</scope>
    <source>
        <strain evidence="2">CCMP1510</strain>
    </source>
</reference>
<evidence type="ECO:0008006" key="3">
    <source>
        <dbReference type="Google" id="ProtNLM"/>
    </source>
</evidence>
<evidence type="ECO:0000313" key="2">
    <source>
        <dbReference type="EMBL" id="CAE0374233.1"/>
    </source>
</evidence>
<name>A0A7S3NR98_9STRA</name>
<organism evidence="2">
    <name type="scientific">Aureoumbra lagunensis</name>
    <dbReference type="NCBI Taxonomy" id="44058"/>
    <lineage>
        <taxon>Eukaryota</taxon>
        <taxon>Sar</taxon>
        <taxon>Stramenopiles</taxon>
        <taxon>Ochrophyta</taxon>
        <taxon>Pelagophyceae</taxon>
        <taxon>Pelagomonadales</taxon>
        <taxon>Aureoumbra</taxon>
    </lineage>
</organism>